<name>A0A1D3RL10_9CAUD</name>
<evidence type="ECO:0000313" key="2">
    <source>
        <dbReference type="EMBL" id="SCN45913.1"/>
    </source>
</evidence>
<feature type="domain" description="DUF7355" evidence="1">
    <location>
        <begin position="14"/>
        <end position="96"/>
    </location>
</feature>
<dbReference type="Pfam" id="PF24051">
    <property type="entry name" value="DUF7355"/>
    <property type="match status" value="1"/>
</dbReference>
<dbReference type="KEGG" id="vg:65109368"/>
<dbReference type="Proteomes" id="UP000279601">
    <property type="component" value="Segment"/>
</dbReference>
<dbReference type="RefSeq" id="YP_010091835.1">
    <property type="nucleotide sequence ID" value="NC_055726.1"/>
</dbReference>
<evidence type="ECO:0000313" key="3">
    <source>
        <dbReference type="Proteomes" id="UP000279601"/>
    </source>
</evidence>
<dbReference type="GeneID" id="65109368"/>
<dbReference type="EMBL" id="LT614807">
    <property type="protein sequence ID" value="SCN45913.1"/>
    <property type="molecule type" value="Genomic_DNA"/>
</dbReference>
<keyword evidence="3" id="KW-1185">Reference proteome</keyword>
<protein>
    <recommendedName>
        <fullName evidence="1">DUF7355 domain-containing protein</fullName>
    </recommendedName>
</protein>
<evidence type="ECO:0000259" key="1">
    <source>
        <dbReference type="Pfam" id="PF24051"/>
    </source>
</evidence>
<accession>A0A1D3RL10</accession>
<dbReference type="InterPro" id="IPR055779">
    <property type="entry name" value="DUF7355"/>
</dbReference>
<proteinExistence type="predicted"/>
<organism evidence="2 3">
    <name type="scientific">Cronobacter phage Pet-CM3-4</name>
    <dbReference type="NCBI Taxonomy" id="1892569"/>
    <lineage>
        <taxon>Viruses</taxon>
        <taxon>Duplodnaviria</taxon>
        <taxon>Heunggongvirae</taxon>
        <taxon>Uroviricota</taxon>
        <taxon>Caudoviricetes</taxon>
        <taxon>Pantevenvirales</taxon>
        <taxon>Straboviridae</taxon>
        <taxon>Tevenvirinae</taxon>
        <taxon>Karamvirus</taxon>
        <taxon>Karamvirus petcm34</taxon>
    </lineage>
</organism>
<sequence length="97" mass="11014">MGIHTEVRPGLSSFRKVAEVVVAQVADNFLFVPSTAPTHAQIHADIVGALQILWKDIKFKVTPSFNSYSMTFDFRLDIDKDDPIFFSVIYSWDNSDF</sequence>
<reference evidence="3" key="1">
    <citation type="submission" date="2016-09" db="EMBL/GenBank/DDBJ databases">
        <authorList>
            <person name="Kajsik M."/>
        </authorList>
    </citation>
    <scope>NUCLEOTIDE SEQUENCE [LARGE SCALE GENOMIC DNA]</scope>
</reference>